<dbReference type="InterPro" id="IPR050490">
    <property type="entry name" value="Bact_solute-bd_prot1"/>
</dbReference>
<dbReference type="EMBL" id="SDKM01000032">
    <property type="protein sequence ID" value="RYP83520.1"/>
    <property type="molecule type" value="Genomic_DNA"/>
</dbReference>
<accession>A0A4Q4Z6R7</accession>
<evidence type="ECO:0000256" key="2">
    <source>
        <dbReference type="SAM" id="SignalP"/>
    </source>
</evidence>
<proteinExistence type="predicted"/>
<evidence type="ECO:0000313" key="3">
    <source>
        <dbReference type="EMBL" id="RYP83520.1"/>
    </source>
</evidence>
<dbReference type="AlphaFoldDB" id="A0A4Q4Z6R7"/>
<gene>
    <name evidence="3" type="ORF">EKO23_18825</name>
</gene>
<dbReference type="RefSeq" id="WP_134719673.1">
    <property type="nucleotide sequence ID" value="NZ_SDKM01000032.1"/>
</dbReference>
<feature type="region of interest" description="Disordered" evidence="1">
    <location>
        <begin position="406"/>
        <end position="429"/>
    </location>
</feature>
<keyword evidence="2" id="KW-0732">Signal</keyword>
<name>A0A4Q4Z6R7_9ACTN</name>
<dbReference type="OrthoDB" id="3226017at2"/>
<evidence type="ECO:0000313" key="4">
    <source>
        <dbReference type="Proteomes" id="UP000295198"/>
    </source>
</evidence>
<keyword evidence="4" id="KW-1185">Reference proteome</keyword>
<dbReference type="PROSITE" id="PS51257">
    <property type="entry name" value="PROKAR_LIPOPROTEIN"/>
    <property type="match status" value="1"/>
</dbReference>
<dbReference type="SUPFAM" id="SSF53850">
    <property type="entry name" value="Periplasmic binding protein-like II"/>
    <property type="match status" value="1"/>
</dbReference>
<feature type="signal peptide" evidence="2">
    <location>
        <begin position="1"/>
        <end position="25"/>
    </location>
</feature>
<dbReference type="PANTHER" id="PTHR43649:SF32">
    <property type="entry name" value="SUGAR BINDING SECRETED PROTEIN"/>
    <property type="match status" value="1"/>
</dbReference>
<reference evidence="3 4" key="1">
    <citation type="submission" date="2019-01" db="EMBL/GenBank/DDBJ databases">
        <title>Nocardioides guangzhouensis sp. nov., an actinobacterium isolated from soil.</title>
        <authorList>
            <person name="Fu Y."/>
            <person name="Cai Y."/>
            <person name="Lin Z."/>
            <person name="Chen P."/>
        </authorList>
    </citation>
    <scope>NUCLEOTIDE SEQUENCE [LARGE SCALE GENOMIC DNA]</scope>
    <source>
        <strain evidence="3 4">130</strain>
    </source>
</reference>
<dbReference type="PANTHER" id="PTHR43649">
    <property type="entry name" value="ARABINOSE-BINDING PROTEIN-RELATED"/>
    <property type="match status" value="1"/>
</dbReference>
<dbReference type="Proteomes" id="UP000295198">
    <property type="component" value="Unassembled WGS sequence"/>
</dbReference>
<dbReference type="Gene3D" id="3.40.190.10">
    <property type="entry name" value="Periplasmic binding protein-like II"/>
    <property type="match status" value="1"/>
</dbReference>
<dbReference type="Pfam" id="PF13416">
    <property type="entry name" value="SBP_bac_8"/>
    <property type="match status" value="1"/>
</dbReference>
<feature type="chain" id="PRO_5038336994" evidence="2">
    <location>
        <begin position="26"/>
        <end position="429"/>
    </location>
</feature>
<dbReference type="InterPro" id="IPR006059">
    <property type="entry name" value="SBP"/>
</dbReference>
<evidence type="ECO:0000256" key="1">
    <source>
        <dbReference type="SAM" id="MobiDB-lite"/>
    </source>
</evidence>
<protein>
    <submittedName>
        <fullName evidence="3">Carbohydrate ABC transporter substrate-binding protein</fullName>
    </submittedName>
</protein>
<comment type="caution">
    <text evidence="3">The sequence shown here is derived from an EMBL/GenBank/DDBJ whole genome shotgun (WGS) entry which is preliminary data.</text>
</comment>
<organism evidence="3 4">
    <name type="scientific">Nocardioides guangzhouensis</name>
    <dbReference type="NCBI Taxonomy" id="2497878"/>
    <lineage>
        <taxon>Bacteria</taxon>
        <taxon>Bacillati</taxon>
        <taxon>Actinomycetota</taxon>
        <taxon>Actinomycetes</taxon>
        <taxon>Propionibacteriales</taxon>
        <taxon>Nocardioidaceae</taxon>
        <taxon>Nocardioides</taxon>
    </lineage>
</organism>
<sequence length="429" mass="45808">MMQNRRMRAGAAVAALVTMGTFLSACGGDDAAADDVTLRVNVFGNFGYEKLYKQFEKDHPGVTIVETAEGDLGQYNTQLIQKIAAGSGAGDVVAIEEGQVVNFLQSADRFVNFQDHGSNEKKDQWLDWKYAQATTADGGTTIGLGTDVGGLAMCYRRDLFEKAGLPTDREEVGKLWPTWDDYIATGEKFQAGIGSDEVHFVDSATNTYNSILMQTADHTYFDTDDNLVIETNPAVKDAWDTSVAMVDAGLSAKLKSFSNEWNAGFKNGTFATIACPAWMTGYIKEQAGDGNAGNWDIAPVPGGGGNWGGSFLAVPTSSSHQDVAIELAQFLTSADGQMSAFDQVGNLPSNPTLYSTPELENATNDYFNDAPVGQLFVAGASNLRPVYLGAKNQPVRDAVENALRSVENGQKSSEEGWQTAVDDAGSAAG</sequence>